<comment type="similarity">
    <text evidence="1">Belongs to the PspA/Vipp/IM30 family.</text>
</comment>
<protein>
    <submittedName>
        <fullName evidence="3">PspA/IM30 family protein</fullName>
    </submittedName>
</protein>
<organism evidence="3 4">
    <name type="scientific">Niallia taxi</name>
    <dbReference type="NCBI Taxonomy" id="2499688"/>
    <lineage>
        <taxon>Bacteria</taxon>
        <taxon>Bacillati</taxon>
        <taxon>Bacillota</taxon>
        <taxon>Bacilli</taxon>
        <taxon>Bacillales</taxon>
        <taxon>Bacillaceae</taxon>
        <taxon>Niallia</taxon>
    </lineage>
</organism>
<evidence type="ECO:0000256" key="1">
    <source>
        <dbReference type="ARBA" id="ARBA00043985"/>
    </source>
</evidence>
<dbReference type="Pfam" id="PF04012">
    <property type="entry name" value="PspA_IM30"/>
    <property type="match status" value="1"/>
</dbReference>
<dbReference type="PANTHER" id="PTHR31088:SF6">
    <property type="entry name" value="PHAGE SHOCK PROTEIN A"/>
    <property type="match status" value="1"/>
</dbReference>
<dbReference type="Proteomes" id="UP000288024">
    <property type="component" value="Unassembled WGS sequence"/>
</dbReference>
<evidence type="ECO:0000313" key="3">
    <source>
        <dbReference type="EMBL" id="RVT59096.1"/>
    </source>
</evidence>
<dbReference type="PANTHER" id="PTHR31088">
    <property type="entry name" value="MEMBRANE-ASSOCIATED PROTEIN VIPP1, CHLOROPLASTIC"/>
    <property type="match status" value="1"/>
</dbReference>
<proteinExistence type="inferred from homology"/>
<dbReference type="InterPro" id="IPR007157">
    <property type="entry name" value="PspA_VIPP1"/>
</dbReference>
<dbReference type="GeneID" id="87618025"/>
<keyword evidence="4" id="KW-1185">Reference proteome</keyword>
<name>A0A3S2UUV2_9BACI</name>
<accession>A0A3S2UUV2</accession>
<gene>
    <name evidence="3" type="ORF">EM808_20145</name>
</gene>
<dbReference type="EMBL" id="RZTZ01000010">
    <property type="protein sequence ID" value="RVT59096.1"/>
    <property type="molecule type" value="Genomic_DNA"/>
</dbReference>
<sequence>MANLLERIKNAVMADINEVLDKKENKNPLALLNQYLKECEKETEKVKELVKRQYVLKEAFTKELKEAEELAAKRKKQAEIASQAGEEELFSFAQTEQHHYEERIVRLTESLKITDKQTSELEAKYAEMKHKLKDMNIRRLELMGKENMTRASYTMNKMTDKQGNSAGTAKFDEMETYIDGLEKKITNKYYQHTIDEKIAALEKKIEEKKDETFTS</sequence>
<comment type="caution">
    <text evidence="3">The sequence shown here is derived from an EMBL/GenBank/DDBJ whole genome shotgun (WGS) entry which is preliminary data.</text>
</comment>
<feature type="coiled-coil region" evidence="2">
    <location>
        <begin position="32"/>
        <end position="84"/>
    </location>
</feature>
<dbReference type="AlphaFoldDB" id="A0A3S2UUV2"/>
<reference evidence="3 4" key="1">
    <citation type="submission" date="2019-01" db="EMBL/GenBank/DDBJ databases">
        <title>Bacillus sp. M5HDSG1-1, whole genome shotgun sequence.</title>
        <authorList>
            <person name="Tuo L."/>
        </authorList>
    </citation>
    <scope>NUCLEOTIDE SEQUENCE [LARGE SCALE GENOMIC DNA]</scope>
    <source>
        <strain evidence="3 4">M5HDSG1-1</strain>
    </source>
</reference>
<evidence type="ECO:0000313" key="4">
    <source>
        <dbReference type="Proteomes" id="UP000288024"/>
    </source>
</evidence>
<keyword evidence="2" id="KW-0175">Coiled coil</keyword>
<evidence type="ECO:0000256" key="2">
    <source>
        <dbReference type="SAM" id="Coils"/>
    </source>
</evidence>
<dbReference type="RefSeq" id="WP_127740123.1">
    <property type="nucleotide sequence ID" value="NZ_CAJCKN010000003.1"/>
</dbReference>